<dbReference type="Proteomes" id="UP000471166">
    <property type="component" value="Unassembled WGS sequence"/>
</dbReference>
<feature type="region of interest" description="Disordered" evidence="1">
    <location>
        <begin position="48"/>
        <end position="119"/>
    </location>
</feature>
<organism evidence="3 4">
    <name type="scientific">Nocardia cyriacigeorgica</name>
    <dbReference type="NCBI Taxonomy" id="135487"/>
    <lineage>
        <taxon>Bacteria</taxon>
        <taxon>Bacillati</taxon>
        <taxon>Actinomycetota</taxon>
        <taxon>Actinomycetes</taxon>
        <taxon>Mycobacteriales</taxon>
        <taxon>Nocardiaceae</taxon>
        <taxon>Nocardia</taxon>
    </lineage>
</organism>
<name>A0A6P1CQY6_9NOCA</name>
<evidence type="ECO:0000256" key="2">
    <source>
        <dbReference type="SAM" id="SignalP"/>
    </source>
</evidence>
<evidence type="ECO:0000256" key="1">
    <source>
        <dbReference type="SAM" id="MobiDB-lite"/>
    </source>
</evidence>
<dbReference type="AlphaFoldDB" id="A0A6P1CQY6"/>
<keyword evidence="2" id="KW-0732">Signal</keyword>
<proteinExistence type="predicted"/>
<reference evidence="3 4" key="1">
    <citation type="submission" date="2020-01" db="EMBL/GenBank/DDBJ databases">
        <title>Genetics and antimicrobial susceptibilities of Nocardia species isolated from the soil; a comparison with species isolated from humans.</title>
        <authorList>
            <person name="Carrasco G."/>
            <person name="Monzon S."/>
            <person name="Sansegundo M."/>
            <person name="Garcia E."/>
            <person name="Garrido N."/>
            <person name="Medina M.J."/>
            <person name="Villalon P."/>
            <person name="Ramirez-Arocha A.C."/>
            <person name="Jimenez P."/>
            <person name="Cuesta I."/>
            <person name="Valdezate S."/>
        </authorList>
    </citation>
    <scope>NUCLEOTIDE SEQUENCE [LARGE SCALE GENOMIC DNA]</scope>
    <source>
        <strain evidence="3 4">CNM20110626</strain>
    </source>
</reference>
<gene>
    <name evidence="3" type="ORF">GV791_17380</name>
</gene>
<comment type="caution">
    <text evidence="3">The sequence shown here is derived from an EMBL/GenBank/DDBJ whole genome shotgun (WGS) entry which is preliminary data.</text>
</comment>
<dbReference type="RefSeq" id="WP_163845640.1">
    <property type="nucleotide sequence ID" value="NZ_AP026975.1"/>
</dbReference>
<dbReference type="PROSITE" id="PS51318">
    <property type="entry name" value="TAT"/>
    <property type="match status" value="1"/>
</dbReference>
<feature type="chain" id="PRO_5026857752" evidence="2">
    <location>
        <begin position="39"/>
        <end position="119"/>
    </location>
</feature>
<evidence type="ECO:0000313" key="3">
    <source>
        <dbReference type="EMBL" id="NEW34317.1"/>
    </source>
</evidence>
<evidence type="ECO:0000313" key="4">
    <source>
        <dbReference type="Proteomes" id="UP000471166"/>
    </source>
</evidence>
<dbReference type="InterPro" id="IPR006311">
    <property type="entry name" value="TAT_signal"/>
</dbReference>
<protein>
    <submittedName>
        <fullName evidence="3">Uncharacterized protein</fullName>
    </submittedName>
</protein>
<dbReference type="EMBL" id="JAAGVB010000026">
    <property type="protein sequence ID" value="NEW34317.1"/>
    <property type="molecule type" value="Genomic_DNA"/>
</dbReference>
<accession>A0A6P1CQY6</accession>
<feature type="signal peptide" evidence="2">
    <location>
        <begin position="1"/>
        <end position="38"/>
    </location>
</feature>
<feature type="compositionally biased region" description="Basic residues" evidence="1">
    <location>
        <begin position="57"/>
        <end position="74"/>
    </location>
</feature>
<feature type="compositionally biased region" description="Basic and acidic residues" evidence="1">
    <location>
        <begin position="75"/>
        <end position="103"/>
    </location>
</feature>
<sequence length="119" mass="12786">MSRNNPQHSRTRRTVARVAVASALALAPVTVLAVPAFAAPVALEPSAGLDAAERPGHGRHGHGHGHGHGRGHGHGHGDWNHGRHGHDHDWDRGRHGRHDWDRGHHGRGYFPLPSTGSAF</sequence>